<comment type="similarity">
    <text evidence="5">Belongs to the DarP family.</text>
</comment>
<evidence type="ECO:0000313" key="7">
    <source>
        <dbReference type="Proteomes" id="UP000268033"/>
    </source>
</evidence>
<dbReference type="AlphaFoldDB" id="A0A3N1PPY1"/>
<dbReference type="PANTHER" id="PTHR38101:SF1">
    <property type="entry name" value="UPF0307 PROTEIN YJGA"/>
    <property type="match status" value="1"/>
</dbReference>
<comment type="caution">
    <text evidence="6">The sequence shown here is derived from an EMBL/GenBank/DDBJ whole genome shotgun (WGS) entry which is preliminary data.</text>
</comment>
<dbReference type="NCBIfam" id="NF003593">
    <property type="entry name" value="PRK05255.1-1"/>
    <property type="match status" value="1"/>
</dbReference>
<name>A0A3N1PPY1_9GAMM</name>
<keyword evidence="1 5" id="KW-0963">Cytoplasm</keyword>
<dbReference type="STRING" id="584787.GCA_001247655_03596"/>
<dbReference type="Pfam" id="PF04751">
    <property type="entry name" value="DarP"/>
    <property type="match status" value="1"/>
</dbReference>
<dbReference type="GO" id="GO:0019843">
    <property type="term" value="F:rRNA binding"/>
    <property type="evidence" value="ECO:0007669"/>
    <property type="project" value="UniProtKB-UniRule"/>
</dbReference>
<protein>
    <recommendedName>
        <fullName evidence="5">Dual-action ribosomal maturation protein DarP</fullName>
    </recommendedName>
    <alternativeName>
        <fullName evidence="5">Large ribosomal subunit assembly factor DarP</fullName>
    </alternativeName>
</protein>
<dbReference type="InterPro" id="IPR006839">
    <property type="entry name" value="DarP"/>
</dbReference>
<comment type="function">
    <text evidence="5">Member of a network of 50S ribosomal subunit biogenesis factors which assembles along the 30S-50S interface, preventing incorrect 23S rRNA structures from forming. Promotes peptidyl transferase center (PTC) maturation.</text>
</comment>
<reference evidence="6 7" key="1">
    <citation type="submission" date="2018-11" db="EMBL/GenBank/DDBJ databases">
        <title>Genomic Encyclopedia of Type Strains, Phase IV (KMG-IV): sequencing the most valuable type-strain genomes for metagenomic binning, comparative biology and taxonomic classification.</title>
        <authorList>
            <person name="Goeker M."/>
        </authorList>
    </citation>
    <scope>NUCLEOTIDE SEQUENCE [LARGE SCALE GENOMIC DNA]</scope>
    <source>
        <strain evidence="6 7">DSM 21945</strain>
    </source>
</reference>
<dbReference type="SUPFAM" id="SSF158710">
    <property type="entry name" value="PSPTO4464-like"/>
    <property type="match status" value="1"/>
</dbReference>
<evidence type="ECO:0000313" key="6">
    <source>
        <dbReference type="EMBL" id="ROQ30815.1"/>
    </source>
</evidence>
<keyword evidence="4 5" id="KW-0694">RNA-binding</keyword>
<evidence type="ECO:0000256" key="3">
    <source>
        <dbReference type="ARBA" id="ARBA00022730"/>
    </source>
</evidence>
<sequence length="170" mass="19829">MQPKDDDEEIIYISKSELKREANEAADLGKELMELAPAQLDKIPLDDDLRAAITLANKIRNKHEGFRRQRQFVAKLVRQADPEPIIEALNKIKNLHAQETVKLHLAEQWRERFMSQGNDAVQAFIDQYPGIDIQRLRQTLRLALKEKAANKPPKYYRELFQIVKEQITDQ</sequence>
<dbReference type="GO" id="GO:0005829">
    <property type="term" value="C:cytosol"/>
    <property type="evidence" value="ECO:0007669"/>
    <property type="project" value="TreeGrafter"/>
</dbReference>
<dbReference type="Gene3D" id="1.10.60.30">
    <property type="entry name" value="PSPTO4464-like domains"/>
    <property type="match status" value="2"/>
</dbReference>
<gene>
    <name evidence="5" type="primary">darP</name>
    <name evidence="6" type="ORF">EDC28_101508</name>
</gene>
<keyword evidence="7" id="KW-1185">Reference proteome</keyword>
<proteinExistence type="inferred from homology"/>
<dbReference type="InterPro" id="IPR023153">
    <property type="entry name" value="DarP_sf"/>
</dbReference>
<dbReference type="PANTHER" id="PTHR38101">
    <property type="entry name" value="UPF0307 PROTEIN YJGA"/>
    <property type="match status" value="1"/>
</dbReference>
<accession>A0A3N1PPY1</accession>
<dbReference type="PIRSF" id="PIRSF016183">
    <property type="entry name" value="UCP016183"/>
    <property type="match status" value="1"/>
</dbReference>
<evidence type="ECO:0000256" key="4">
    <source>
        <dbReference type="ARBA" id="ARBA00022884"/>
    </source>
</evidence>
<dbReference type="HAMAP" id="MF_00765">
    <property type="entry name" value="DarP"/>
    <property type="match status" value="1"/>
</dbReference>
<dbReference type="RefSeq" id="WP_050659063.1">
    <property type="nucleotide sequence ID" value="NZ_JBLXAC010000002.1"/>
</dbReference>
<dbReference type="GO" id="GO:0043022">
    <property type="term" value="F:ribosome binding"/>
    <property type="evidence" value="ECO:0007669"/>
    <property type="project" value="UniProtKB-UniRule"/>
</dbReference>
<evidence type="ECO:0000256" key="2">
    <source>
        <dbReference type="ARBA" id="ARBA00022517"/>
    </source>
</evidence>
<comment type="subcellular location">
    <subcellularLocation>
        <location evidence="5">Cytoplasm</location>
    </subcellularLocation>
    <text evidence="5">Associates with late stage pre-50S ribosomal subunits.</text>
</comment>
<dbReference type="GO" id="GO:1902626">
    <property type="term" value="P:assembly of large subunit precursor of preribosome"/>
    <property type="evidence" value="ECO:0007669"/>
    <property type="project" value="UniProtKB-UniRule"/>
</dbReference>
<dbReference type="Proteomes" id="UP000268033">
    <property type="component" value="Unassembled WGS sequence"/>
</dbReference>
<dbReference type="CDD" id="cd16331">
    <property type="entry name" value="YjgA-like"/>
    <property type="match status" value="1"/>
</dbReference>
<evidence type="ECO:0000256" key="5">
    <source>
        <dbReference type="HAMAP-Rule" id="MF_00765"/>
    </source>
</evidence>
<keyword evidence="2 5" id="KW-0690">Ribosome biogenesis</keyword>
<dbReference type="EMBL" id="RJUL01000001">
    <property type="protein sequence ID" value="ROQ30815.1"/>
    <property type="molecule type" value="Genomic_DNA"/>
</dbReference>
<keyword evidence="3 5" id="KW-0699">rRNA-binding</keyword>
<organism evidence="6 7">
    <name type="scientific">Gallaecimonas pentaromativorans</name>
    <dbReference type="NCBI Taxonomy" id="584787"/>
    <lineage>
        <taxon>Bacteria</taxon>
        <taxon>Pseudomonadati</taxon>
        <taxon>Pseudomonadota</taxon>
        <taxon>Gammaproteobacteria</taxon>
        <taxon>Enterobacterales</taxon>
        <taxon>Gallaecimonadaceae</taxon>
        <taxon>Gallaecimonas</taxon>
    </lineage>
</organism>
<dbReference type="OrthoDB" id="5293604at2"/>
<evidence type="ECO:0000256" key="1">
    <source>
        <dbReference type="ARBA" id="ARBA00022490"/>
    </source>
</evidence>